<dbReference type="RefSeq" id="WP_188478590.1">
    <property type="nucleotide sequence ID" value="NZ_BMFJ01000002.1"/>
</dbReference>
<proteinExistence type="predicted"/>
<dbReference type="InterPro" id="IPR010342">
    <property type="entry name" value="DUF938"/>
</dbReference>
<comment type="caution">
    <text evidence="2">The sequence shown here is derived from an EMBL/GenBank/DDBJ whole genome shotgun (WGS) entry which is preliminary data.</text>
</comment>
<dbReference type="EMBL" id="BMFJ01000002">
    <property type="protein sequence ID" value="GGE40105.1"/>
    <property type="molecule type" value="Genomic_DNA"/>
</dbReference>
<organism evidence="2 3">
    <name type="scientific">Primorskyibacter flagellatus</name>
    <dbReference type="NCBI Taxonomy" id="1387277"/>
    <lineage>
        <taxon>Bacteria</taxon>
        <taxon>Pseudomonadati</taxon>
        <taxon>Pseudomonadota</taxon>
        <taxon>Alphaproteobacteria</taxon>
        <taxon>Rhodobacterales</taxon>
        <taxon>Roseobacteraceae</taxon>
        <taxon>Primorskyibacter</taxon>
    </lineage>
</organism>
<dbReference type="AlphaFoldDB" id="A0A917ADC3"/>
<keyword evidence="2" id="KW-0808">Transferase</keyword>
<dbReference type="Proteomes" id="UP000612855">
    <property type="component" value="Unassembled WGS sequence"/>
</dbReference>
<dbReference type="Gene3D" id="3.40.50.150">
    <property type="entry name" value="Vaccinia Virus protein VP39"/>
    <property type="match status" value="1"/>
</dbReference>
<name>A0A917ADC3_9RHOB</name>
<gene>
    <name evidence="2" type="ORF">GCM10011360_29680</name>
</gene>
<feature type="region of interest" description="Disordered" evidence="1">
    <location>
        <begin position="1"/>
        <end position="23"/>
    </location>
</feature>
<reference evidence="3" key="1">
    <citation type="journal article" date="2019" name="Int. J. Syst. Evol. Microbiol.">
        <title>The Global Catalogue of Microorganisms (GCM) 10K type strain sequencing project: providing services to taxonomists for standard genome sequencing and annotation.</title>
        <authorList>
            <consortium name="The Broad Institute Genomics Platform"/>
            <consortium name="The Broad Institute Genome Sequencing Center for Infectious Disease"/>
            <person name="Wu L."/>
            <person name="Ma J."/>
        </authorList>
    </citation>
    <scope>NUCLEOTIDE SEQUENCE [LARGE SCALE GENOMIC DNA]</scope>
    <source>
        <strain evidence="3">CGMCC 1.12664</strain>
    </source>
</reference>
<dbReference type="InterPro" id="IPR029063">
    <property type="entry name" value="SAM-dependent_MTases_sf"/>
</dbReference>
<protein>
    <submittedName>
        <fullName evidence="2">Methyltransferase</fullName>
    </submittedName>
</protein>
<evidence type="ECO:0000313" key="2">
    <source>
        <dbReference type="EMBL" id="GGE40105.1"/>
    </source>
</evidence>
<keyword evidence="3" id="KW-1185">Reference proteome</keyword>
<dbReference type="GO" id="GO:0032259">
    <property type="term" value="P:methylation"/>
    <property type="evidence" value="ECO:0007669"/>
    <property type="project" value="UniProtKB-KW"/>
</dbReference>
<accession>A0A917ADC3</accession>
<dbReference type="Pfam" id="PF06080">
    <property type="entry name" value="DUF938"/>
    <property type="match status" value="1"/>
</dbReference>
<keyword evidence="2" id="KW-0489">Methyltransferase</keyword>
<sequence length="218" mass="23100">MSPRLPPSASVAHDTGDGRLHAPSAARNAGVIADLLEHAMKGRPASGALEIASGTGQHVVTNAARLPHLTWQPTELDPDRIASIDAHVRLAGLANVRPARMLDATRPGWSADVTPQDLILLANLLHLIPMAAVTTLIEEAGHALAHGGTLILYGPFMRSGTLTSDGDRRFHAELTGADPTIGYKSDTDIARLIAESGMIVEERVEMPANNLAFLARRS</sequence>
<dbReference type="SUPFAM" id="SSF53335">
    <property type="entry name" value="S-adenosyl-L-methionine-dependent methyltransferases"/>
    <property type="match status" value="1"/>
</dbReference>
<dbReference type="PANTHER" id="PTHR20974:SF0">
    <property type="entry name" value="UPF0585 PROTEIN CG18661"/>
    <property type="match status" value="1"/>
</dbReference>
<dbReference type="PANTHER" id="PTHR20974">
    <property type="entry name" value="UPF0585 PROTEIN CG18661"/>
    <property type="match status" value="1"/>
</dbReference>
<evidence type="ECO:0000256" key="1">
    <source>
        <dbReference type="SAM" id="MobiDB-lite"/>
    </source>
</evidence>
<dbReference type="GO" id="GO:0008168">
    <property type="term" value="F:methyltransferase activity"/>
    <property type="evidence" value="ECO:0007669"/>
    <property type="project" value="UniProtKB-KW"/>
</dbReference>
<evidence type="ECO:0000313" key="3">
    <source>
        <dbReference type="Proteomes" id="UP000612855"/>
    </source>
</evidence>